<dbReference type="PANTHER" id="PTHR37529:SF1">
    <property type="entry name" value="TRANSPOSASE INSG FOR INSERTION SEQUENCE ELEMENT IS4-RELATED"/>
    <property type="match status" value="1"/>
</dbReference>
<sequence length="396" mass="42032">MSAPGHLGELTRLVPFEMVDAVLAAAVGVQRRVRLLPSRVVVYLLLAGGLFEHLGWGQVWARLTASLPGEQPAPAPASVTEAMRRVGPGSLKALFDLLKGGAATTARQAARFAERLVVAIDGTQIAVAHSPANLAVFPKPSPGPNGAAGYPMLRLVAVVACGTRSVIEAVFGTDKVGELTYAAQLAATGGLRAGMLLLADRNFATYRFLAQVSQTGADLLIRAKTGTNAMKLPVGERLADGSFLTRAGDVSVRVIDAQIISRAPDGTTQSGTYRLLATLTDPREAPAITLVRLYHQRWEIETSYLEPKSTILGGRVLRARHPAAVVQETWALLATYQILRTAMADAVLARPDIDPDRASFTSRRKPPATRSSAPPGSSTTPRSTSWAVSAPPSWRP</sequence>
<feature type="compositionally biased region" description="Low complexity" evidence="1">
    <location>
        <begin position="368"/>
        <end position="385"/>
    </location>
</feature>
<dbReference type="InterPro" id="IPR047952">
    <property type="entry name" value="Transpos_IS4"/>
</dbReference>
<evidence type="ECO:0000313" key="4">
    <source>
        <dbReference type="EMBL" id="MCA5894212.1"/>
    </source>
</evidence>
<keyword evidence="5" id="KW-1185">Reference proteome</keyword>
<dbReference type="SUPFAM" id="SSF53098">
    <property type="entry name" value="Ribonuclease H-like"/>
    <property type="match status" value="1"/>
</dbReference>
<dbReference type="Pfam" id="PF13006">
    <property type="entry name" value="Nterm_IS4"/>
    <property type="match status" value="1"/>
</dbReference>
<evidence type="ECO:0000259" key="2">
    <source>
        <dbReference type="Pfam" id="PF01609"/>
    </source>
</evidence>
<proteinExistence type="predicted"/>
<dbReference type="EMBL" id="JAIXCQ010000008">
    <property type="protein sequence ID" value="MCA5894212.1"/>
    <property type="molecule type" value="Genomic_DNA"/>
</dbReference>
<evidence type="ECO:0000313" key="5">
    <source>
        <dbReference type="Proteomes" id="UP001319870"/>
    </source>
</evidence>
<dbReference type="InterPro" id="IPR012337">
    <property type="entry name" value="RNaseH-like_sf"/>
</dbReference>
<feature type="region of interest" description="Disordered" evidence="1">
    <location>
        <begin position="354"/>
        <end position="396"/>
    </location>
</feature>
<dbReference type="NCBIfam" id="NF033592">
    <property type="entry name" value="transpos_IS4_1"/>
    <property type="match status" value="1"/>
</dbReference>
<evidence type="ECO:0000256" key="1">
    <source>
        <dbReference type="SAM" id="MobiDB-lite"/>
    </source>
</evidence>
<dbReference type="Proteomes" id="UP001319870">
    <property type="component" value="Unassembled WGS sequence"/>
</dbReference>
<organism evidence="4 5">
    <name type="scientific">Isoptericola luteus</name>
    <dbReference type="NCBI Taxonomy" id="2879484"/>
    <lineage>
        <taxon>Bacteria</taxon>
        <taxon>Bacillati</taxon>
        <taxon>Actinomycetota</taxon>
        <taxon>Actinomycetes</taxon>
        <taxon>Micrococcales</taxon>
        <taxon>Promicromonosporaceae</taxon>
        <taxon>Isoptericola</taxon>
    </lineage>
</organism>
<gene>
    <name evidence="4" type="ORF">LEP48_12760</name>
</gene>
<dbReference type="InterPro" id="IPR024473">
    <property type="entry name" value="Transposases_IS4_N"/>
</dbReference>
<accession>A0ABS7ZGR5</accession>
<evidence type="ECO:0000259" key="3">
    <source>
        <dbReference type="Pfam" id="PF13006"/>
    </source>
</evidence>
<feature type="domain" description="Transposase IS4-like" evidence="2">
    <location>
        <begin position="115"/>
        <end position="336"/>
    </location>
</feature>
<reference evidence="4 5" key="1">
    <citation type="submission" date="2021-09" db="EMBL/GenBank/DDBJ databases">
        <title>Isoptericola luteus sp. nov., a novel bacterium isolated from Harbin, the capital city of Heilongjiang province.</title>
        <authorList>
            <person name="Li J."/>
        </authorList>
    </citation>
    <scope>NUCLEOTIDE SEQUENCE [LARGE SCALE GENOMIC DNA]</scope>
    <source>
        <strain evidence="4 5">NEAU-Y5</strain>
    </source>
</reference>
<dbReference type="RefSeq" id="WP_225565976.1">
    <property type="nucleotide sequence ID" value="NZ_JAIXCQ010000008.1"/>
</dbReference>
<protein>
    <submittedName>
        <fullName evidence="4">IS4 family transposase</fullName>
    </submittedName>
</protein>
<comment type="caution">
    <text evidence="4">The sequence shown here is derived from an EMBL/GenBank/DDBJ whole genome shotgun (WGS) entry which is preliminary data.</text>
</comment>
<name>A0ABS7ZGR5_9MICO</name>
<feature type="domain" description="Transposase IS4 N-terminal" evidence="3">
    <location>
        <begin position="5"/>
        <end position="96"/>
    </location>
</feature>
<dbReference type="PANTHER" id="PTHR37529">
    <property type="entry name" value="TRANSPOSASE INSG FOR INSERTION SEQUENCE ELEMENT IS4-RELATED"/>
    <property type="match status" value="1"/>
</dbReference>
<dbReference type="Pfam" id="PF01609">
    <property type="entry name" value="DDE_Tnp_1"/>
    <property type="match status" value="1"/>
</dbReference>
<dbReference type="InterPro" id="IPR002559">
    <property type="entry name" value="Transposase_11"/>
</dbReference>